<dbReference type="PANTHER" id="PTHR21066:SF3">
    <property type="entry name" value="IP02236P"/>
    <property type="match status" value="1"/>
</dbReference>
<dbReference type="PANTHER" id="PTHR21066">
    <property type="entry name" value="ODORANT-BINDING PROTEIN 59A-RELATED"/>
    <property type="match status" value="1"/>
</dbReference>
<dbReference type="InterPro" id="IPR052295">
    <property type="entry name" value="Odorant-binding_protein"/>
</dbReference>
<protein>
    <submittedName>
        <fullName evidence="5">Jg6362 protein</fullName>
    </submittedName>
</protein>
<comment type="similarity">
    <text evidence="2">Belongs to the PBP/GOBP family.</text>
</comment>
<proteinExistence type="inferred from homology"/>
<feature type="signal peptide" evidence="4">
    <location>
        <begin position="1"/>
        <end position="19"/>
    </location>
</feature>
<sequence>MLGIISFSLLFISFQAVTSQIPEHCRRPPPGVTPSDCCKIPKVFTKEDLEECGVEDRETKKSRGPQDCSKHVCLLKRYNLMKDDETVDRAAIGDFLDKYRTEHIQFEDAIAKAKKKCLEGDLPGPPHICEPTKLGLCIMVVTFQECPVMEDSENCKKLKDHMDECKQYYQS</sequence>
<comment type="subcellular location">
    <subcellularLocation>
        <location evidence="1">Secreted</location>
    </subcellularLocation>
</comment>
<evidence type="ECO:0000313" key="5">
    <source>
        <dbReference type="EMBL" id="CAH2240108.1"/>
    </source>
</evidence>
<dbReference type="GO" id="GO:0005576">
    <property type="term" value="C:extracellular region"/>
    <property type="evidence" value="ECO:0007669"/>
    <property type="project" value="UniProtKB-SubCell"/>
</dbReference>
<keyword evidence="6" id="KW-1185">Reference proteome</keyword>
<name>A0A8S4RTC3_9NEOP</name>
<evidence type="ECO:0000313" key="6">
    <source>
        <dbReference type="Proteomes" id="UP000838756"/>
    </source>
</evidence>
<keyword evidence="3" id="KW-0964">Secreted</keyword>
<evidence type="ECO:0000256" key="1">
    <source>
        <dbReference type="ARBA" id="ARBA00004613"/>
    </source>
</evidence>
<dbReference type="OrthoDB" id="7151184at2759"/>
<organism evidence="5 6">
    <name type="scientific">Pararge aegeria aegeria</name>
    <dbReference type="NCBI Taxonomy" id="348720"/>
    <lineage>
        <taxon>Eukaryota</taxon>
        <taxon>Metazoa</taxon>
        <taxon>Ecdysozoa</taxon>
        <taxon>Arthropoda</taxon>
        <taxon>Hexapoda</taxon>
        <taxon>Insecta</taxon>
        <taxon>Pterygota</taxon>
        <taxon>Neoptera</taxon>
        <taxon>Endopterygota</taxon>
        <taxon>Lepidoptera</taxon>
        <taxon>Glossata</taxon>
        <taxon>Ditrysia</taxon>
        <taxon>Papilionoidea</taxon>
        <taxon>Nymphalidae</taxon>
        <taxon>Satyrinae</taxon>
        <taxon>Satyrini</taxon>
        <taxon>Parargina</taxon>
        <taxon>Pararge</taxon>
    </lineage>
</organism>
<comment type="caution">
    <text evidence="5">The sequence shown here is derived from an EMBL/GenBank/DDBJ whole genome shotgun (WGS) entry which is preliminary data.</text>
</comment>
<dbReference type="EMBL" id="CAKXAJ010025470">
    <property type="protein sequence ID" value="CAH2240108.1"/>
    <property type="molecule type" value="Genomic_DNA"/>
</dbReference>
<evidence type="ECO:0000256" key="2">
    <source>
        <dbReference type="ARBA" id="ARBA00008098"/>
    </source>
</evidence>
<reference evidence="5" key="1">
    <citation type="submission" date="2022-03" db="EMBL/GenBank/DDBJ databases">
        <authorList>
            <person name="Lindestad O."/>
        </authorList>
    </citation>
    <scope>NUCLEOTIDE SEQUENCE</scope>
</reference>
<gene>
    <name evidence="5" type="primary">jg6362</name>
    <name evidence="5" type="ORF">PAEG_LOCUS16720</name>
</gene>
<evidence type="ECO:0000256" key="4">
    <source>
        <dbReference type="SAM" id="SignalP"/>
    </source>
</evidence>
<keyword evidence="4" id="KW-0732">Signal</keyword>
<evidence type="ECO:0000256" key="3">
    <source>
        <dbReference type="ARBA" id="ARBA00022525"/>
    </source>
</evidence>
<dbReference type="Proteomes" id="UP000838756">
    <property type="component" value="Unassembled WGS sequence"/>
</dbReference>
<accession>A0A8S4RTC3</accession>
<dbReference type="Gene3D" id="1.10.238.270">
    <property type="match status" value="1"/>
</dbReference>
<dbReference type="AlphaFoldDB" id="A0A8S4RTC3"/>
<feature type="chain" id="PRO_5035766061" evidence="4">
    <location>
        <begin position="20"/>
        <end position="171"/>
    </location>
</feature>